<reference evidence="3 4" key="1">
    <citation type="submission" date="2019-01" db="EMBL/GenBank/DDBJ databases">
        <authorList>
            <person name="Chen W.-M."/>
        </authorList>
    </citation>
    <scope>NUCLEOTIDE SEQUENCE [LARGE SCALE GENOMIC DNA]</scope>
    <source>
        <strain evidence="3 4">FSY-9</strain>
    </source>
</reference>
<dbReference type="GO" id="GO:0015074">
    <property type="term" value="P:DNA integration"/>
    <property type="evidence" value="ECO:0007669"/>
    <property type="project" value="InterPro"/>
</dbReference>
<keyword evidence="1" id="KW-0233">DNA recombination</keyword>
<evidence type="ECO:0000313" key="4">
    <source>
        <dbReference type="Proteomes" id="UP000282837"/>
    </source>
</evidence>
<dbReference type="EMBL" id="SACO01000009">
    <property type="protein sequence ID" value="RVU04332.1"/>
    <property type="molecule type" value="Genomic_DNA"/>
</dbReference>
<dbReference type="Proteomes" id="UP000282837">
    <property type="component" value="Unassembled WGS sequence"/>
</dbReference>
<dbReference type="AlphaFoldDB" id="A0A3S2VCC9"/>
<dbReference type="GO" id="GO:0006310">
    <property type="term" value="P:DNA recombination"/>
    <property type="evidence" value="ECO:0007669"/>
    <property type="project" value="UniProtKB-KW"/>
</dbReference>
<dbReference type="Gene3D" id="1.10.443.10">
    <property type="entry name" value="Intergrase catalytic core"/>
    <property type="match status" value="1"/>
</dbReference>
<dbReference type="InterPro" id="IPR011010">
    <property type="entry name" value="DNA_brk_join_enz"/>
</dbReference>
<dbReference type="InterPro" id="IPR013762">
    <property type="entry name" value="Integrase-like_cat_sf"/>
</dbReference>
<gene>
    <name evidence="3" type="ORF">EOE18_12685</name>
</gene>
<organism evidence="3 4">
    <name type="scientific">Novosphingobium umbonatum</name>
    <dbReference type="NCBI Taxonomy" id="1908524"/>
    <lineage>
        <taxon>Bacteria</taxon>
        <taxon>Pseudomonadati</taxon>
        <taxon>Pseudomonadota</taxon>
        <taxon>Alphaproteobacteria</taxon>
        <taxon>Sphingomonadales</taxon>
        <taxon>Sphingomonadaceae</taxon>
        <taxon>Novosphingobium</taxon>
    </lineage>
</organism>
<evidence type="ECO:0000259" key="2">
    <source>
        <dbReference type="PROSITE" id="PS51898"/>
    </source>
</evidence>
<comment type="caution">
    <text evidence="3">The sequence shown here is derived from an EMBL/GenBank/DDBJ whole genome shotgun (WGS) entry which is preliminary data.</text>
</comment>
<name>A0A3S2VCC9_9SPHN</name>
<dbReference type="SUPFAM" id="SSF56349">
    <property type="entry name" value="DNA breaking-rejoining enzymes"/>
    <property type="match status" value="1"/>
</dbReference>
<keyword evidence="4" id="KW-1185">Reference proteome</keyword>
<dbReference type="PROSITE" id="PS51898">
    <property type="entry name" value="TYR_RECOMBINASE"/>
    <property type="match status" value="1"/>
</dbReference>
<dbReference type="InterPro" id="IPR002104">
    <property type="entry name" value="Integrase_catalytic"/>
</dbReference>
<proteinExistence type="predicted"/>
<evidence type="ECO:0000256" key="1">
    <source>
        <dbReference type="ARBA" id="ARBA00023172"/>
    </source>
</evidence>
<evidence type="ECO:0000313" key="3">
    <source>
        <dbReference type="EMBL" id="RVU04332.1"/>
    </source>
</evidence>
<dbReference type="OrthoDB" id="8368662at2"/>
<feature type="domain" description="Tyr recombinase" evidence="2">
    <location>
        <begin position="161"/>
        <end position="357"/>
    </location>
</feature>
<dbReference type="GO" id="GO:0003677">
    <property type="term" value="F:DNA binding"/>
    <property type="evidence" value="ECO:0007669"/>
    <property type="project" value="InterPro"/>
</dbReference>
<sequence length="477" mass="54042">MRTLIDLLETRKIRLMDGRMVTIDLCGVNFLDSDQGRHRFDYSWRIPGFEWHDSLAEVLISLLSTHSLAYASECLRNFSFIVEHLAKSSKGLPCTLNLDHFEDYPQHRPVSTWPFIQAVLNHWVQRRLPGLDPQIASFLSQPEKWEDKGNGWYFSLIANDPKRGAFTEQELHSVYQALNRAYATGEISTKQWALCFFLIATGVRPIQIARMKVKDVVSIVGPEGIEMTLLITIAKTREATKSTRWRRKCPTQLAEVLINYLKTPIMANASPDSPLFFSTSAKVSSALGAVFQILQTYSDRLKGPIPLFPYRFRYTLGTRAIAFGARDEEVARLLTHTSLHCVRYYRAAMPSLQAPIGEAIGGEMTIFARAFQGRLIESLEDATRKGDEDALITAYEHLNGQDLGACGTRAKCHQDAPRGCLTCNKFEPFREAPWEALRAVLVKDRDTEKSDRIRNITQEQIDAVDDIIAERKDSVVL</sequence>
<dbReference type="RefSeq" id="WP_127710056.1">
    <property type="nucleotide sequence ID" value="NZ_SACO01000009.1"/>
</dbReference>
<accession>A0A3S2VCC9</accession>
<protein>
    <submittedName>
        <fullName evidence="3">Site-specific integrase</fullName>
    </submittedName>
</protein>